<dbReference type="EMBL" id="FNGH01000006">
    <property type="protein sequence ID" value="SDL74782.1"/>
    <property type="molecule type" value="Genomic_DNA"/>
</dbReference>
<dbReference type="InterPro" id="IPR011711">
    <property type="entry name" value="GntR_C"/>
</dbReference>
<dbReference type="STRING" id="48727.SAMN05192555_106258"/>
<keyword evidence="6" id="KW-1185">Reference proteome</keyword>
<name>A0A1G9MKI7_9GAMM</name>
<keyword evidence="1" id="KW-0805">Transcription regulation</keyword>
<sequence length="232" mass="26353">MPSTTDSQPRQNLAISAYRSLKRDITRGQFRPGEKLLMSKLKERYALGVGPLREALSQLVAERLVVAISQRGYRVAPMSLAELHDLYDARSQLEAMLLRLAIERGDDAWEANILAKAHTLSRVMEVNGPEEVLDVWDHRHKAFHTAMVAGCNSPHLLQMRDSLFDQVERYRHLWLCETVFSESALEAKRQEHAALVDVVLARDAERASAMMCEHLMTPVPIITDTMRRQGLL</sequence>
<evidence type="ECO:0000256" key="3">
    <source>
        <dbReference type="ARBA" id="ARBA00023163"/>
    </source>
</evidence>
<dbReference type="RefSeq" id="WP_089658332.1">
    <property type="nucleotide sequence ID" value="NZ_FNGH01000006.1"/>
</dbReference>
<evidence type="ECO:0000256" key="1">
    <source>
        <dbReference type="ARBA" id="ARBA00023015"/>
    </source>
</evidence>
<dbReference type="InterPro" id="IPR036388">
    <property type="entry name" value="WH-like_DNA-bd_sf"/>
</dbReference>
<dbReference type="InterPro" id="IPR036390">
    <property type="entry name" value="WH_DNA-bd_sf"/>
</dbReference>
<dbReference type="Pfam" id="PF07729">
    <property type="entry name" value="FCD"/>
    <property type="match status" value="1"/>
</dbReference>
<dbReference type="GO" id="GO:0003677">
    <property type="term" value="F:DNA binding"/>
    <property type="evidence" value="ECO:0007669"/>
    <property type="project" value="UniProtKB-KW"/>
</dbReference>
<dbReference type="NCBIfam" id="NF008576">
    <property type="entry name" value="PRK11534.1"/>
    <property type="match status" value="1"/>
</dbReference>
<dbReference type="GO" id="GO:0003700">
    <property type="term" value="F:DNA-binding transcription factor activity"/>
    <property type="evidence" value="ECO:0007669"/>
    <property type="project" value="InterPro"/>
</dbReference>
<dbReference type="AlphaFoldDB" id="A0A1G9MKI7"/>
<dbReference type="PANTHER" id="PTHR43537">
    <property type="entry name" value="TRANSCRIPTIONAL REGULATOR, GNTR FAMILY"/>
    <property type="match status" value="1"/>
</dbReference>
<dbReference type="InterPro" id="IPR000524">
    <property type="entry name" value="Tscrpt_reg_HTH_GntR"/>
</dbReference>
<evidence type="ECO:0000313" key="5">
    <source>
        <dbReference type="EMBL" id="SDL74782.1"/>
    </source>
</evidence>
<dbReference type="PROSITE" id="PS50949">
    <property type="entry name" value="HTH_GNTR"/>
    <property type="match status" value="1"/>
</dbReference>
<organism evidence="5 6">
    <name type="scientific">Franzmannia pantelleriensis</name>
    <dbReference type="NCBI Taxonomy" id="48727"/>
    <lineage>
        <taxon>Bacteria</taxon>
        <taxon>Pseudomonadati</taxon>
        <taxon>Pseudomonadota</taxon>
        <taxon>Gammaproteobacteria</taxon>
        <taxon>Oceanospirillales</taxon>
        <taxon>Halomonadaceae</taxon>
        <taxon>Franzmannia</taxon>
    </lineage>
</organism>
<dbReference type="OrthoDB" id="9799812at2"/>
<dbReference type="Gene3D" id="1.20.120.530">
    <property type="entry name" value="GntR ligand-binding domain-like"/>
    <property type="match status" value="1"/>
</dbReference>
<dbReference type="Proteomes" id="UP000199107">
    <property type="component" value="Unassembled WGS sequence"/>
</dbReference>
<evidence type="ECO:0000259" key="4">
    <source>
        <dbReference type="PROSITE" id="PS50949"/>
    </source>
</evidence>
<feature type="domain" description="HTH gntR-type" evidence="4">
    <location>
        <begin position="11"/>
        <end position="78"/>
    </location>
</feature>
<dbReference type="InterPro" id="IPR008920">
    <property type="entry name" value="TF_FadR/GntR_C"/>
</dbReference>
<dbReference type="Pfam" id="PF00392">
    <property type="entry name" value="GntR"/>
    <property type="match status" value="1"/>
</dbReference>
<protein>
    <submittedName>
        <fullName evidence="5">Transcriptional regulator, GntR family</fullName>
    </submittedName>
</protein>
<keyword evidence="3" id="KW-0804">Transcription</keyword>
<evidence type="ECO:0000313" key="6">
    <source>
        <dbReference type="Proteomes" id="UP000199107"/>
    </source>
</evidence>
<evidence type="ECO:0000256" key="2">
    <source>
        <dbReference type="ARBA" id="ARBA00023125"/>
    </source>
</evidence>
<keyword evidence="2" id="KW-0238">DNA-binding</keyword>
<dbReference type="SUPFAM" id="SSF48008">
    <property type="entry name" value="GntR ligand-binding domain-like"/>
    <property type="match status" value="1"/>
</dbReference>
<dbReference type="Gene3D" id="1.10.10.10">
    <property type="entry name" value="Winged helix-like DNA-binding domain superfamily/Winged helix DNA-binding domain"/>
    <property type="match status" value="1"/>
</dbReference>
<dbReference type="SMART" id="SM00345">
    <property type="entry name" value="HTH_GNTR"/>
    <property type="match status" value="1"/>
</dbReference>
<dbReference type="PANTHER" id="PTHR43537:SF20">
    <property type="entry name" value="HTH-TYPE TRANSCRIPTIONAL REPRESSOR GLAR"/>
    <property type="match status" value="1"/>
</dbReference>
<proteinExistence type="predicted"/>
<dbReference type="SUPFAM" id="SSF46785">
    <property type="entry name" value="Winged helix' DNA-binding domain"/>
    <property type="match status" value="1"/>
</dbReference>
<gene>
    <name evidence="5" type="ORF">SAMN05192555_106258</name>
</gene>
<accession>A0A1G9MKI7</accession>
<dbReference type="SMART" id="SM00895">
    <property type="entry name" value="FCD"/>
    <property type="match status" value="1"/>
</dbReference>
<reference evidence="6" key="1">
    <citation type="submission" date="2016-10" db="EMBL/GenBank/DDBJ databases">
        <authorList>
            <person name="Varghese N."/>
            <person name="Submissions S."/>
        </authorList>
    </citation>
    <scope>NUCLEOTIDE SEQUENCE [LARGE SCALE GENOMIC DNA]</scope>
    <source>
        <strain evidence="6">AAP</strain>
    </source>
</reference>